<evidence type="ECO:0000259" key="14">
    <source>
        <dbReference type="Pfam" id="PF00593"/>
    </source>
</evidence>
<comment type="similarity">
    <text evidence="11 12">Belongs to the TonB-dependent receptor family.</text>
</comment>
<keyword evidence="9 11" id="KW-0472">Membrane</keyword>
<dbReference type="Gene3D" id="2.40.170.20">
    <property type="entry name" value="TonB-dependent receptor, beta-barrel domain"/>
    <property type="match status" value="1"/>
</dbReference>
<dbReference type="InterPro" id="IPR039426">
    <property type="entry name" value="TonB-dep_rcpt-like"/>
</dbReference>
<name>A0ABS4DMN6_9GAMM</name>
<dbReference type="Pfam" id="PF07715">
    <property type="entry name" value="Plug"/>
    <property type="match status" value="1"/>
</dbReference>
<keyword evidence="6" id="KW-0408">Iron</keyword>
<evidence type="ECO:0000313" key="17">
    <source>
        <dbReference type="Proteomes" id="UP000823790"/>
    </source>
</evidence>
<dbReference type="InterPro" id="IPR036942">
    <property type="entry name" value="Beta-barrel_TonB_sf"/>
</dbReference>
<keyword evidence="16" id="KW-0675">Receptor</keyword>
<keyword evidence="5 11" id="KW-0812">Transmembrane</keyword>
<evidence type="ECO:0000256" key="4">
    <source>
        <dbReference type="ARBA" id="ARBA00022496"/>
    </source>
</evidence>
<dbReference type="Proteomes" id="UP000823790">
    <property type="component" value="Unassembled WGS sequence"/>
</dbReference>
<keyword evidence="17" id="KW-1185">Reference proteome</keyword>
<feature type="domain" description="TonB-dependent receptor-like beta-barrel" evidence="14">
    <location>
        <begin position="204"/>
        <end position="666"/>
    </location>
</feature>
<evidence type="ECO:0000256" key="6">
    <source>
        <dbReference type="ARBA" id="ARBA00023004"/>
    </source>
</evidence>
<keyword evidence="10 11" id="KW-0998">Cell outer membrane</keyword>
<keyword evidence="8 12" id="KW-0798">TonB box</keyword>
<dbReference type="InterPro" id="IPR012910">
    <property type="entry name" value="Plug_dom"/>
</dbReference>
<dbReference type="PROSITE" id="PS52016">
    <property type="entry name" value="TONB_DEPENDENT_REC_3"/>
    <property type="match status" value="1"/>
</dbReference>
<evidence type="ECO:0000256" key="1">
    <source>
        <dbReference type="ARBA" id="ARBA00004571"/>
    </source>
</evidence>
<reference evidence="16 17" key="1">
    <citation type="submission" date="2021-04" db="EMBL/GenBank/DDBJ databases">
        <authorList>
            <person name="Huq M.A."/>
        </authorList>
    </citation>
    <scope>NUCLEOTIDE SEQUENCE [LARGE SCALE GENOMIC DNA]</scope>
    <source>
        <strain evidence="16 17">MAH-13</strain>
    </source>
</reference>
<evidence type="ECO:0000256" key="8">
    <source>
        <dbReference type="ARBA" id="ARBA00023077"/>
    </source>
</evidence>
<keyword evidence="3 11" id="KW-1134">Transmembrane beta strand</keyword>
<evidence type="ECO:0000256" key="5">
    <source>
        <dbReference type="ARBA" id="ARBA00022692"/>
    </source>
</evidence>
<feature type="signal peptide" evidence="13">
    <location>
        <begin position="1"/>
        <end position="23"/>
    </location>
</feature>
<keyword evidence="4" id="KW-0410">Iron transport</keyword>
<dbReference type="PANTHER" id="PTHR32552:SF81">
    <property type="entry name" value="TONB-DEPENDENT OUTER MEMBRANE RECEPTOR"/>
    <property type="match status" value="1"/>
</dbReference>
<feature type="domain" description="TonB-dependent receptor plug" evidence="15">
    <location>
        <begin position="42"/>
        <end position="152"/>
    </location>
</feature>
<evidence type="ECO:0000256" key="10">
    <source>
        <dbReference type="ARBA" id="ARBA00023237"/>
    </source>
</evidence>
<keyword evidence="7" id="KW-0406">Ion transport</keyword>
<evidence type="ECO:0000256" key="9">
    <source>
        <dbReference type="ARBA" id="ARBA00023136"/>
    </source>
</evidence>
<proteinExistence type="inferred from homology"/>
<dbReference type="SUPFAM" id="SSF56935">
    <property type="entry name" value="Porins"/>
    <property type="match status" value="1"/>
</dbReference>
<dbReference type="Gene3D" id="2.170.130.10">
    <property type="entry name" value="TonB-dependent receptor, plug domain"/>
    <property type="match status" value="1"/>
</dbReference>
<dbReference type="Pfam" id="PF00593">
    <property type="entry name" value="TonB_dep_Rec_b-barrel"/>
    <property type="match status" value="1"/>
</dbReference>
<protein>
    <submittedName>
        <fullName evidence="16">TonB-dependent receptor</fullName>
    </submittedName>
</protein>
<keyword evidence="13" id="KW-0732">Signal</keyword>
<evidence type="ECO:0000256" key="11">
    <source>
        <dbReference type="PROSITE-ProRule" id="PRU01360"/>
    </source>
</evidence>
<dbReference type="PANTHER" id="PTHR32552">
    <property type="entry name" value="FERRICHROME IRON RECEPTOR-RELATED"/>
    <property type="match status" value="1"/>
</dbReference>
<feature type="chain" id="PRO_5045323758" evidence="13">
    <location>
        <begin position="24"/>
        <end position="701"/>
    </location>
</feature>
<dbReference type="EMBL" id="JAGJRS010000017">
    <property type="protein sequence ID" value="MBP1474313.1"/>
    <property type="molecule type" value="Genomic_DNA"/>
</dbReference>
<dbReference type="InterPro" id="IPR000531">
    <property type="entry name" value="Beta-barrel_TonB"/>
</dbReference>
<evidence type="ECO:0000313" key="16">
    <source>
        <dbReference type="EMBL" id="MBP1474313.1"/>
    </source>
</evidence>
<evidence type="ECO:0000256" key="3">
    <source>
        <dbReference type="ARBA" id="ARBA00022452"/>
    </source>
</evidence>
<evidence type="ECO:0000259" key="15">
    <source>
        <dbReference type="Pfam" id="PF07715"/>
    </source>
</evidence>
<evidence type="ECO:0000256" key="13">
    <source>
        <dbReference type="SAM" id="SignalP"/>
    </source>
</evidence>
<comment type="caution">
    <text evidence="16">The sequence shown here is derived from an EMBL/GenBank/DDBJ whole genome shotgun (WGS) entry which is preliminary data.</text>
</comment>
<dbReference type="CDD" id="cd01347">
    <property type="entry name" value="ligand_gated_channel"/>
    <property type="match status" value="1"/>
</dbReference>
<gene>
    <name evidence="16" type="ORF">J7I44_08375</name>
</gene>
<evidence type="ECO:0000256" key="12">
    <source>
        <dbReference type="RuleBase" id="RU003357"/>
    </source>
</evidence>
<keyword evidence="2 11" id="KW-0813">Transport</keyword>
<dbReference type="InterPro" id="IPR037066">
    <property type="entry name" value="Plug_dom_sf"/>
</dbReference>
<evidence type="ECO:0000256" key="2">
    <source>
        <dbReference type="ARBA" id="ARBA00022448"/>
    </source>
</evidence>
<evidence type="ECO:0000256" key="7">
    <source>
        <dbReference type="ARBA" id="ARBA00023065"/>
    </source>
</evidence>
<organism evidence="16 17">
    <name type="scientific">Frateuria flava</name>
    <dbReference type="NCBI Taxonomy" id="2821489"/>
    <lineage>
        <taxon>Bacteria</taxon>
        <taxon>Pseudomonadati</taxon>
        <taxon>Pseudomonadota</taxon>
        <taxon>Gammaproteobacteria</taxon>
        <taxon>Lysobacterales</taxon>
        <taxon>Rhodanobacteraceae</taxon>
        <taxon>Frateuria</taxon>
    </lineage>
</organism>
<comment type="subcellular location">
    <subcellularLocation>
        <location evidence="1 11">Cell outer membrane</location>
        <topology evidence="1 11">Multi-pass membrane protein</topology>
    </subcellularLocation>
</comment>
<sequence>MGKRRTWIAIAVAGWPLALAAQAVTDLPPVPVQAVRLDIPPFDLPAALSVVPVATRASGKPGVNLSEALVGVPGVLARDRQNYAQDEQLSIRGFGARASFGVRGVRLYVDGIPATMPDGQGQLSHIALAAADRVEVLRGPFSALYGNSSGGVVQVWTAAGGPVPVRTLEAFAGADASWHLDAAARGMAGPLDYNVALGQFRTNGYRAHSRAQRTSGNARLGFDLGNGRTLTVVLNTLAQPWTQDPLGLTRAQWRADPRQSVDAATAFDTRKRVQQQQLGATWRAEGEHDGVRLMGYAGQRAVDQVLSIPPVAQQSPLSAGGVIDLAGVYGGADARWTHRGQALGRPLEAVLGASWDAQDQHRRGYENFVGDVLGVAGALRRDERDRVQAFDQYAQLYWHVAERWALLLGARHSEVAFRTRDRYVTPGNPDDSGRVRYRATTPVAGLDYRPGAHLRLYASYGEGFETPTFNELGYRNDGGAGLALDLAPVRSRNGEVGLKWRPHDELGVELALFRADSRDELAVASSHDGRSTYRNVGRSRRQGAELSVDGELGAGWRLRLGLTWLDARFRSGFLACADTPCLAPDLRVPAGTRIPGVPRRYGALRLERGSDLGWRGGLELEGVGAVPVDDRNSATAPGYLRTGLDLGYGLALGGTRLHVSARVDNLFDRRITGSVIVNDGNGRYYEPAPGRSVTLGMRLEL</sequence>
<dbReference type="RefSeq" id="WP_209618834.1">
    <property type="nucleotide sequence ID" value="NZ_JAGJRS010000017.1"/>
</dbReference>
<accession>A0ABS4DMN6</accession>